<keyword evidence="1 2" id="KW-0732">Signal</keyword>
<sequence length="175" mass="19035">MKKLTITLLAISTLLFVGACGNNDTTSEKTKEKSKTEQVTKAGTSKEVKTVDKKTEKATDHITKTVNNIDMKVGTIKTTASATEGKNMVSIEMTFLNNDNGPVGVGAVDFIIKSGGKTYKVYPPGNNFGDEFKPNETLKGKAYFELPTTVKDGVLYYAPMDKEKANWSIVIPEAQ</sequence>
<accession>A0A7X0ZUK6</accession>
<reference evidence="3 4" key="1">
    <citation type="submission" date="2020-03" db="EMBL/GenBank/DDBJ databases">
        <title>Soil Listeria distribution.</title>
        <authorList>
            <person name="Liao J."/>
            <person name="Wiedmann M."/>
        </authorList>
    </citation>
    <scope>NUCLEOTIDE SEQUENCE [LARGE SCALE GENOMIC DNA]</scope>
    <source>
        <strain evidence="3 4">FSL L7-0039</strain>
    </source>
</reference>
<dbReference type="RefSeq" id="WP_185641622.1">
    <property type="nucleotide sequence ID" value="NZ_JAASWV010000003.1"/>
</dbReference>
<organism evidence="3 4">
    <name type="scientific">Listeria booriae</name>
    <dbReference type="NCBI Taxonomy" id="1552123"/>
    <lineage>
        <taxon>Bacteria</taxon>
        <taxon>Bacillati</taxon>
        <taxon>Bacillota</taxon>
        <taxon>Bacilli</taxon>
        <taxon>Bacillales</taxon>
        <taxon>Listeriaceae</taxon>
        <taxon>Listeria</taxon>
    </lineage>
</organism>
<dbReference type="AlphaFoldDB" id="A0A7X0ZUK6"/>
<comment type="caution">
    <text evidence="3">The sequence shown here is derived from an EMBL/GenBank/DDBJ whole genome shotgun (WGS) entry which is preliminary data.</text>
</comment>
<evidence type="ECO:0008006" key="5">
    <source>
        <dbReference type="Google" id="ProtNLM"/>
    </source>
</evidence>
<evidence type="ECO:0000313" key="3">
    <source>
        <dbReference type="EMBL" id="MBC2309937.1"/>
    </source>
</evidence>
<protein>
    <recommendedName>
        <fullName evidence="5">DUF4352 domain-containing protein</fullName>
    </recommendedName>
</protein>
<dbReference type="PROSITE" id="PS51257">
    <property type="entry name" value="PROKAR_LIPOPROTEIN"/>
    <property type="match status" value="1"/>
</dbReference>
<feature type="chain" id="PRO_5031362581" description="DUF4352 domain-containing protein" evidence="2">
    <location>
        <begin position="20"/>
        <end position="175"/>
    </location>
</feature>
<evidence type="ECO:0000256" key="1">
    <source>
        <dbReference type="ARBA" id="ARBA00022729"/>
    </source>
</evidence>
<proteinExistence type="predicted"/>
<dbReference type="Proteomes" id="UP000565628">
    <property type="component" value="Unassembled WGS sequence"/>
</dbReference>
<evidence type="ECO:0000313" key="4">
    <source>
        <dbReference type="Proteomes" id="UP000565628"/>
    </source>
</evidence>
<feature type="signal peptide" evidence="2">
    <location>
        <begin position="1"/>
        <end position="19"/>
    </location>
</feature>
<evidence type="ECO:0000256" key="2">
    <source>
        <dbReference type="SAM" id="SignalP"/>
    </source>
</evidence>
<dbReference type="Gene3D" id="2.60.40.1240">
    <property type="match status" value="1"/>
</dbReference>
<gene>
    <name evidence="3" type="ORF">HCJ81_03505</name>
</gene>
<dbReference type="InterPro" id="IPR029050">
    <property type="entry name" value="Immunoprotect_excell_Ig-like"/>
</dbReference>
<name>A0A7X0ZUK6_9LIST</name>
<dbReference type="EMBL" id="JAASWV010000003">
    <property type="protein sequence ID" value="MBC2309937.1"/>
    <property type="molecule type" value="Genomic_DNA"/>
</dbReference>